<reference evidence="6" key="2">
    <citation type="submission" date="2025-09" db="UniProtKB">
        <authorList>
            <consortium name="Ensembl"/>
        </authorList>
    </citation>
    <scope>IDENTIFICATION</scope>
</reference>
<evidence type="ECO:0000256" key="3">
    <source>
        <dbReference type="ARBA" id="ARBA00039658"/>
    </source>
</evidence>
<dbReference type="Gene3D" id="1.10.340.70">
    <property type="match status" value="1"/>
</dbReference>
<dbReference type="InterPro" id="IPR036397">
    <property type="entry name" value="RNaseH_sf"/>
</dbReference>
<dbReference type="SUPFAM" id="SSF56672">
    <property type="entry name" value="DNA/RNA polymerases"/>
    <property type="match status" value="1"/>
</dbReference>
<dbReference type="Gene3D" id="3.30.70.270">
    <property type="match status" value="2"/>
</dbReference>
<evidence type="ECO:0000259" key="5">
    <source>
        <dbReference type="PROSITE" id="PS50994"/>
    </source>
</evidence>
<evidence type="ECO:0000259" key="4">
    <source>
        <dbReference type="PROSITE" id="PS50878"/>
    </source>
</evidence>
<dbReference type="Proteomes" id="UP000694383">
    <property type="component" value="Unplaced"/>
</dbReference>
<evidence type="ECO:0000313" key="6">
    <source>
        <dbReference type="Ensembl" id="ENSOSIP00000028593.1"/>
    </source>
</evidence>
<dbReference type="GeneTree" id="ENSGT01100000263500"/>
<dbReference type="InterPro" id="IPR041588">
    <property type="entry name" value="Integrase_H2C2"/>
</dbReference>
<dbReference type="FunFam" id="3.30.420.10:FF:000032">
    <property type="entry name" value="Retrovirus-related Pol polyprotein from transposon 297-like Protein"/>
    <property type="match status" value="1"/>
</dbReference>
<evidence type="ECO:0000256" key="2">
    <source>
        <dbReference type="ARBA" id="ARBA00012180"/>
    </source>
</evidence>
<feature type="domain" description="Reverse transcriptase" evidence="4">
    <location>
        <begin position="1"/>
        <end position="82"/>
    </location>
</feature>
<comment type="similarity">
    <text evidence="1">Belongs to the beta type-B retroviral polymerase family. HERV class-II K(HML-2) pol subfamily.</text>
</comment>
<dbReference type="FunFam" id="1.10.340.70:FF:000001">
    <property type="entry name" value="Retrovirus-related Pol polyprotein from transposon gypsy-like Protein"/>
    <property type="match status" value="1"/>
</dbReference>
<sequence>MPFGLCNAPATFQRLMQRCLGNLVNDSLLIYLDDVVVFSPDFSSHVKHLEEVFERLDQHGLKLQPKKCNLFQRRVTYLGHVISEGGVSTDPSKTMAVREWPVPQTVRQVRSFLGFAGYYRRFIPHFSKIATPLNMLTHNTSGKKPTPVTWTEQCQQAFDKLKQALLNAPVLAYADFSQPFRLYTDASFEGLGAVLAQVQDGKERVIAYASRSLHPTERNDQNYSSFKLELLALKWAVTEKFKDYLYGSEFTIFTDNNPLVHLETARLGAAEQRWVAQLANFRLPEQKSDSSAWVVRADADESWQERQAKDKDLSQLHEQKKQRLCRPEVCEDSSQYHKGLIKEWDKIFLRDGVLGREWKEPGSGLAIFQVLIPKQETRDIWRTYHEDMGHPSSERTYMAIRQRCYWPGMSQDIGVWTDSCTQCIINKAGPSGRAPLHPICTSYPFEVVGVDYLSLGRPSDRYQYILVITDLFSKYAIAVPTKDQAADTTVRALYDHLIHTFGCPERILTDRGAAFESLLMSQLCQLYGCQKSRTTAYHPQGNGACERFNQTLLRLLSSLGERQQPEWHSKLPALVQAYNNTVHSTTGMTPHFIVFGKHARLPVDWTTGLHPTVEKSTLEGWVKQHHHALNQAYQAAKQQFEQRREQDQTRYNRKARLRPLLPGERVLIRNFRRRARGKLAPRWTPEPFVVVNQLREDHPVYLVRPEGKEAPTRTIHRNNLRLCPVDMVQENQG</sequence>
<dbReference type="CDD" id="cd09274">
    <property type="entry name" value="RNase_HI_RT_Ty3"/>
    <property type="match status" value="1"/>
</dbReference>
<dbReference type="Ensembl" id="ENSOSIT00000030135.1">
    <property type="protein sequence ID" value="ENSOSIP00000028593.1"/>
    <property type="gene ID" value="ENSOSIG00000014877.1"/>
</dbReference>
<dbReference type="GO" id="GO:0015074">
    <property type="term" value="P:DNA integration"/>
    <property type="evidence" value="ECO:0007669"/>
    <property type="project" value="InterPro"/>
</dbReference>
<dbReference type="FunFam" id="3.30.70.270:FF:000003">
    <property type="entry name" value="Transposon Ty3-G Gag-Pol polyprotein"/>
    <property type="match status" value="1"/>
</dbReference>
<reference evidence="6" key="1">
    <citation type="submission" date="2025-08" db="UniProtKB">
        <authorList>
            <consortium name="Ensembl"/>
        </authorList>
    </citation>
    <scope>IDENTIFICATION</scope>
</reference>
<dbReference type="PANTHER" id="PTHR37984:SF15">
    <property type="entry name" value="INTEGRASE CATALYTIC DOMAIN-CONTAINING PROTEIN"/>
    <property type="match status" value="1"/>
</dbReference>
<evidence type="ECO:0000256" key="1">
    <source>
        <dbReference type="ARBA" id="ARBA00010879"/>
    </source>
</evidence>
<dbReference type="InterPro" id="IPR041577">
    <property type="entry name" value="RT_RNaseH_2"/>
</dbReference>
<dbReference type="FunFam" id="3.10.20.370:FF:000001">
    <property type="entry name" value="Retrovirus-related Pol polyprotein from transposon 17.6-like protein"/>
    <property type="match status" value="1"/>
</dbReference>
<dbReference type="FunFam" id="3.30.70.270:FF:000020">
    <property type="entry name" value="Transposon Tf2-6 polyprotein-like Protein"/>
    <property type="match status" value="1"/>
</dbReference>
<dbReference type="Pfam" id="PF00078">
    <property type="entry name" value="RVT_1"/>
    <property type="match status" value="1"/>
</dbReference>
<proteinExistence type="inferred from homology"/>
<dbReference type="InterPro" id="IPR001584">
    <property type="entry name" value="Integrase_cat-core"/>
</dbReference>
<dbReference type="InterPro" id="IPR000477">
    <property type="entry name" value="RT_dom"/>
</dbReference>
<evidence type="ECO:0000313" key="7">
    <source>
        <dbReference type="Proteomes" id="UP000694383"/>
    </source>
</evidence>
<dbReference type="InterPro" id="IPR043502">
    <property type="entry name" value="DNA/RNA_pol_sf"/>
</dbReference>
<accession>A0A8C7YHB9</accession>
<dbReference type="CDD" id="cd01647">
    <property type="entry name" value="RT_LTR"/>
    <property type="match status" value="1"/>
</dbReference>
<dbReference type="AlphaFoldDB" id="A0A8C7YHB9"/>
<dbReference type="Gene3D" id="3.30.420.10">
    <property type="entry name" value="Ribonuclease H-like superfamily/Ribonuclease H"/>
    <property type="match status" value="1"/>
</dbReference>
<organism evidence="6 7">
    <name type="scientific">Oryzias sinensis</name>
    <name type="common">Chinese medaka</name>
    <dbReference type="NCBI Taxonomy" id="183150"/>
    <lineage>
        <taxon>Eukaryota</taxon>
        <taxon>Metazoa</taxon>
        <taxon>Chordata</taxon>
        <taxon>Craniata</taxon>
        <taxon>Vertebrata</taxon>
        <taxon>Euteleostomi</taxon>
        <taxon>Actinopterygii</taxon>
        <taxon>Neopterygii</taxon>
        <taxon>Teleostei</taxon>
        <taxon>Neoteleostei</taxon>
        <taxon>Acanthomorphata</taxon>
        <taxon>Ovalentaria</taxon>
        <taxon>Atherinomorphae</taxon>
        <taxon>Beloniformes</taxon>
        <taxon>Adrianichthyidae</taxon>
        <taxon>Oryziinae</taxon>
        <taxon>Oryzias</taxon>
    </lineage>
</organism>
<dbReference type="PROSITE" id="PS50994">
    <property type="entry name" value="INTEGRASE"/>
    <property type="match status" value="1"/>
</dbReference>
<dbReference type="GO" id="GO:0004523">
    <property type="term" value="F:RNA-DNA hybrid ribonuclease activity"/>
    <property type="evidence" value="ECO:0007669"/>
    <property type="project" value="UniProtKB-EC"/>
</dbReference>
<dbReference type="Pfam" id="PF17919">
    <property type="entry name" value="RT_RNaseH_2"/>
    <property type="match status" value="1"/>
</dbReference>
<dbReference type="PROSITE" id="PS50878">
    <property type="entry name" value="RT_POL"/>
    <property type="match status" value="1"/>
</dbReference>
<dbReference type="InterPro" id="IPR012337">
    <property type="entry name" value="RNaseH-like_sf"/>
</dbReference>
<dbReference type="GO" id="GO:0003676">
    <property type="term" value="F:nucleic acid binding"/>
    <property type="evidence" value="ECO:0007669"/>
    <property type="project" value="InterPro"/>
</dbReference>
<dbReference type="SUPFAM" id="SSF53098">
    <property type="entry name" value="Ribonuclease H-like"/>
    <property type="match status" value="1"/>
</dbReference>
<feature type="domain" description="Integrase catalytic" evidence="5">
    <location>
        <begin position="440"/>
        <end position="598"/>
    </location>
</feature>
<dbReference type="Pfam" id="PF00665">
    <property type="entry name" value="rve"/>
    <property type="match status" value="1"/>
</dbReference>
<name>A0A8C7YHB9_9TELE</name>
<dbReference type="EC" id="3.1.26.4" evidence="2"/>
<dbReference type="InterPro" id="IPR050951">
    <property type="entry name" value="Retrovirus_Pol_polyprotein"/>
</dbReference>
<dbReference type="InterPro" id="IPR043128">
    <property type="entry name" value="Rev_trsase/Diguanyl_cyclase"/>
</dbReference>
<keyword evidence="7" id="KW-1185">Reference proteome</keyword>
<dbReference type="Pfam" id="PF17921">
    <property type="entry name" value="Integrase_H2C2"/>
    <property type="match status" value="1"/>
</dbReference>
<dbReference type="PANTHER" id="PTHR37984">
    <property type="entry name" value="PROTEIN CBG26694"/>
    <property type="match status" value="1"/>
</dbReference>
<dbReference type="Gene3D" id="3.10.20.370">
    <property type="match status" value="1"/>
</dbReference>
<protein>
    <recommendedName>
        <fullName evidence="3">Gypsy retrotransposon integrase-like protein 1</fullName>
        <ecNumber evidence="2">3.1.26.4</ecNumber>
    </recommendedName>
</protein>